<feature type="domain" description="P-type ATPase A" evidence="7">
    <location>
        <begin position="308"/>
        <end position="396"/>
    </location>
</feature>
<evidence type="ECO:0000256" key="5">
    <source>
        <dbReference type="ARBA" id="ARBA00023136"/>
    </source>
</evidence>
<dbReference type="InterPro" id="IPR059000">
    <property type="entry name" value="ATPase_P-type_domA"/>
</dbReference>
<gene>
    <name evidence="9" type="ORF">PDIGIT_LOCUS3413</name>
</gene>
<dbReference type="PANTHER" id="PTHR46594:SF4">
    <property type="entry name" value="P-TYPE CATION-TRANSPORTING ATPASE"/>
    <property type="match status" value="1"/>
</dbReference>
<evidence type="ECO:0000259" key="8">
    <source>
        <dbReference type="Pfam" id="PF24534"/>
    </source>
</evidence>
<dbReference type="AlphaFoldDB" id="A0A9W4U7Q1"/>
<evidence type="ECO:0000313" key="9">
    <source>
        <dbReference type="EMBL" id="CAI6316185.1"/>
    </source>
</evidence>
<dbReference type="Gene3D" id="2.70.150.10">
    <property type="entry name" value="Calcium-transporting ATPase, cytoplasmic transduction domain A"/>
    <property type="match status" value="1"/>
</dbReference>
<sequence length="839" mass="91988">MANVDHVVFVVDGFTCSETAISKAIAQIPAIRNFHFDILLARLHVELDVNLYSVEEIAGKLKAATGYNFQELDIPQGPILDLLVNDVVEFCNAHRPKGVIDIEPTHNPTCRSQRIVRIHYNARVIGARDLMAYYTALLPALKIQVAPTATCLAAANYRKRLCRSSILSFYVCSFSVPAYSLYRASAEHGNMSFAHVALGFTSALQILVLLEIFSGAFRSLVYSTTASMDILLALSITVVYANDLLYYVSRLRHYSFQPFYYFPIYPSTVGLIFLGRFLSNLAGYNATAPASLSSLQVDQVRRINSPDTAHNTQTMPVQLLQYGDHFVIPPYTRIATDGRVVAGGSEVSELMINGEDVPAAKGHGSMVYAGTLNKSGELVVKLSALPCENMISRMTGITENAMLGKLKLQVVAERLTAAFVPFIAFVGVATSVGWTIVLRYYDHQSWINAAVRAAITGVSTVLIACPYPIALAVPIINLVTGHICAKHGIYFRNAQKLQVANNVTDIVFSKTGVLTCGTLTVVKADFHDNNIEETSRILCGLFHDVQSPVALAVVEWLRKEMPENKAPRPIEFIDVKEVSRRGIEATCSKSASRVRIGSPQWLGIEEIESGHTIICVEISGIHAATFRLEDKIRRTAGPIVKRLQERGINVHLTSSGNKGATNAVAFALGLPQSTTHHSFSPNQKRGYIRGLQKQGRTVIFIGAGATNDVCFDQADIAVRISHNYFTTITTHDKFEIAKAADVILVNPSKLHGIMIFLDICASANRHINFNFVWSGVYNVVAIPLAATALSKFILLPQLSAFVGLLAMLPVFFAGLLMRSVGFGKRYRQEEWEASQEGGE</sequence>
<dbReference type="EMBL" id="CAOQHR010000002">
    <property type="protein sequence ID" value="CAI6316185.1"/>
    <property type="molecule type" value="Genomic_DNA"/>
</dbReference>
<evidence type="ECO:0000259" key="7">
    <source>
        <dbReference type="Pfam" id="PF00122"/>
    </source>
</evidence>
<dbReference type="Proteomes" id="UP001152607">
    <property type="component" value="Unassembled WGS sequence"/>
</dbReference>
<evidence type="ECO:0000256" key="3">
    <source>
        <dbReference type="ARBA" id="ARBA00022723"/>
    </source>
</evidence>
<feature type="transmembrane region" description="Helical" evidence="6">
    <location>
        <begin position="771"/>
        <end position="794"/>
    </location>
</feature>
<keyword evidence="2 6" id="KW-0812">Transmembrane</keyword>
<comment type="caution">
    <text evidence="9">The sequence shown here is derived from an EMBL/GenBank/DDBJ whole genome shotgun (WGS) entry which is preliminary data.</text>
</comment>
<dbReference type="Gene3D" id="3.40.1110.10">
    <property type="entry name" value="Calcium-transporting ATPase, cytoplasmic domain N"/>
    <property type="match status" value="1"/>
</dbReference>
<dbReference type="GO" id="GO:0046872">
    <property type="term" value="F:metal ion binding"/>
    <property type="evidence" value="ECO:0007669"/>
    <property type="project" value="UniProtKB-KW"/>
</dbReference>
<feature type="transmembrane region" description="Helical" evidence="6">
    <location>
        <begin position="220"/>
        <end position="240"/>
    </location>
</feature>
<feature type="domain" description="PCA1 HMA heavy metal-associated" evidence="8">
    <location>
        <begin position="78"/>
        <end position="135"/>
    </location>
</feature>
<dbReference type="InterPro" id="IPR056236">
    <property type="entry name" value="HMA_PCA1"/>
</dbReference>
<accession>A0A9W4U7Q1</accession>
<feature type="transmembrane region" description="Helical" evidence="6">
    <location>
        <begin position="166"/>
        <end position="182"/>
    </location>
</feature>
<dbReference type="InterPro" id="IPR001757">
    <property type="entry name" value="P_typ_ATPase"/>
</dbReference>
<dbReference type="Pfam" id="PF24534">
    <property type="entry name" value="HMA_PCA1"/>
    <property type="match status" value="1"/>
</dbReference>
<dbReference type="OrthoDB" id="3796877at2759"/>
<dbReference type="Pfam" id="PF00702">
    <property type="entry name" value="Hydrolase"/>
    <property type="match status" value="1"/>
</dbReference>
<dbReference type="PANTHER" id="PTHR46594">
    <property type="entry name" value="P-TYPE CATION-TRANSPORTING ATPASE"/>
    <property type="match status" value="1"/>
</dbReference>
<comment type="subcellular location">
    <subcellularLocation>
        <location evidence="1">Membrane</location>
    </subcellularLocation>
</comment>
<dbReference type="InterPro" id="IPR036412">
    <property type="entry name" value="HAD-like_sf"/>
</dbReference>
<reference evidence="9" key="1">
    <citation type="submission" date="2023-01" db="EMBL/GenBank/DDBJ databases">
        <authorList>
            <person name="Van Ghelder C."/>
            <person name="Rancurel C."/>
        </authorList>
    </citation>
    <scope>NUCLEOTIDE SEQUENCE</scope>
    <source>
        <strain evidence="9">CNCM I-4278</strain>
    </source>
</reference>
<evidence type="ECO:0000256" key="1">
    <source>
        <dbReference type="ARBA" id="ARBA00004370"/>
    </source>
</evidence>
<keyword evidence="3" id="KW-0479">Metal-binding</keyword>
<keyword evidence="4 6" id="KW-1133">Transmembrane helix</keyword>
<dbReference type="InterPro" id="IPR023299">
    <property type="entry name" value="ATPase_P-typ_cyto_dom_N"/>
</dbReference>
<dbReference type="SUPFAM" id="SSF56784">
    <property type="entry name" value="HAD-like"/>
    <property type="match status" value="1"/>
</dbReference>
<evidence type="ECO:0000256" key="2">
    <source>
        <dbReference type="ARBA" id="ARBA00022692"/>
    </source>
</evidence>
<keyword evidence="10" id="KW-1185">Reference proteome</keyword>
<feature type="transmembrane region" description="Helical" evidence="6">
    <location>
        <begin position="415"/>
        <end position="441"/>
    </location>
</feature>
<keyword evidence="5 6" id="KW-0472">Membrane</keyword>
<dbReference type="GO" id="GO:0016887">
    <property type="term" value="F:ATP hydrolysis activity"/>
    <property type="evidence" value="ECO:0007669"/>
    <property type="project" value="InterPro"/>
</dbReference>
<proteinExistence type="predicted"/>
<dbReference type="InterPro" id="IPR008250">
    <property type="entry name" value="ATPase_P-typ_transduc_dom_A_sf"/>
</dbReference>
<dbReference type="GO" id="GO:0016020">
    <property type="term" value="C:membrane"/>
    <property type="evidence" value="ECO:0007669"/>
    <property type="project" value="UniProtKB-SubCell"/>
</dbReference>
<dbReference type="GO" id="GO:0005524">
    <property type="term" value="F:ATP binding"/>
    <property type="evidence" value="ECO:0007669"/>
    <property type="project" value="InterPro"/>
</dbReference>
<dbReference type="InterPro" id="IPR023214">
    <property type="entry name" value="HAD_sf"/>
</dbReference>
<dbReference type="SUPFAM" id="SSF81653">
    <property type="entry name" value="Calcium ATPase, transduction domain A"/>
    <property type="match status" value="1"/>
</dbReference>
<dbReference type="Pfam" id="PF00122">
    <property type="entry name" value="E1-E2_ATPase"/>
    <property type="match status" value="1"/>
</dbReference>
<evidence type="ECO:0000313" key="10">
    <source>
        <dbReference type="Proteomes" id="UP001152607"/>
    </source>
</evidence>
<evidence type="ECO:0000256" key="4">
    <source>
        <dbReference type="ARBA" id="ARBA00022989"/>
    </source>
</evidence>
<protein>
    <submittedName>
        <fullName evidence="9">Uncharacterized protein</fullName>
    </submittedName>
</protein>
<name>A0A9W4U7Q1_9PLEO</name>
<feature type="transmembrane region" description="Helical" evidence="6">
    <location>
        <begin position="453"/>
        <end position="479"/>
    </location>
</feature>
<dbReference type="NCBIfam" id="TIGR01494">
    <property type="entry name" value="ATPase_P-type"/>
    <property type="match status" value="1"/>
</dbReference>
<evidence type="ECO:0000256" key="6">
    <source>
        <dbReference type="SAM" id="Phobius"/>
    </source>
</evidence>
<organism evidence="9 10">
    <name type="scientific">Periconia digitata</name>
    <dbReference type="NCBI Taxonomy" id="1303443"/>
    <lineage>
        <taxon>Eukaryota</taxon>
        <taxon>Fungi</taxon>
        <taxon>Dikarya</taxon>
        <taxon>Ascomycota</taxon>
        <taxon>Pezizomycotina</taxon>
        <taxon>Dothideomycetes</taxon>
        <taxon>Pleosporomycetidae</taxon>
        <taxon>Pleosporales</taxon>
        <taxon>Massarineae</taxon>
        <taxon>Periconiaceae</taxon>
        <taxon>Periconia</taxon>
    </lineage>
</organism>
<feature type="transmembrane region" description="Helical" evidence="6">
    <location>
        <begin position="260"/>
        <end position="278"/>
    </location>
</feature>
<dbReference type="Gene3D" id="3.40.50.1000">
    <property type="entry name" value="HAD superfamily/HAD-like"/>
    <property type="match status" value="1"/>
</dbReference>
<feature type="transmembrane region" description="Helical" evidence="6">
    <location>
        <begin position="800"/>
        <end position="817"/>
    </location>
</feature>
<feature type="transmembrane region" description="Helical" evidence="6">
    <location>
        <begin position="194"/>
        <end position="213"/>
    </location>
</feature>